<evidence type="ECO:0000313" key="2">
    <source>
        <dbReference type="Proteomes" id="UP000324133"/>
    </source>
</evidence>
<sequence>MPYTAKVFRILIASPSDVEEEREIIARVIQEWNDLHSYDKKVVLLPLRWETHASPEMGKRPQEFINRDVVDYCDMAIGVFWTRIGSPTEDFDSGTIEEIEKVGANGKIVMLYFSKAKVELDNVDLEQYKKLKEFKKKTYDNGLVENYKNILDFRDKLYKHLEIKTRQLINESISSKDFSLLPNLELGFLSNDFKFKDKINLKLKNFIVESIDDVPDYKEIKKIDNSITKTKDGTAFIISHNSIDTVNKDFYREYIEYFVLNEKTEQINFYLTNTSQISIRDIYVEIEIPFSPDYILSETALKVPYKTKNRFYGGGDINLSNFNSTMFKIEEGKDKYYISFEVSALQPQRSIDLYKGFYLSVFNQTNIILTAKVYADCFPKPLNIEKSIVVDKENVQIDALEFIKSLN</sequence>
<reference evidence="1 2" key="1">
    <citation type="submission" date="2019-07" db="EMBL/GenBank/DDBJ databases">
        <title>Rufibacter sp. nov., isolated from lake sediment.</title>
        <authorList>
            <person name="Qu J.-H."/>
        </authorList>
    </citation>
    <scope>NUCLEOTIDE SEQUENCE [LARGE SCALE GENOMIC DNA]</scope>
    <source>
        <strain evidence="1 2">NBS58-1</strain>
    </source>
</reference>
<dbReference type="OrthoDB" id="6249026at2"/>
<proteinExistence type="predicted"/>
<evidence type="ECO:0000313" key="1">
    <source>
        <dbReference type="EMBL" id="KAA3438290.1"/>
    </source>
</evidence>
<dbReference type="EMBL" id="VKKY01000002">
    <property type="protein sequence ID" value="KAA3438290.1"/>
    <property type="molecule type" value="Genomic_DNA"/>
</dbReference>
<dbReference type="AlphaFoldDB" id="A0A5B6TGG5"/>
<keyword evidence="2" id="KW-1185">Reference proteome</keyword>
<accession>A0A5B6TGG5</accession>
<gene>
    <name evidence="1" type="ORF">FOA19_13625</name>
</gene>
<protein>
    <recommendedName>
        <fullName evidence="3">DUF4062 domain-containing protein</fullName>
    </recommendedName>
</protein>
<organism evidence="1 2">
    <name type="scientific">Rufibacter hautae</name>
    <dbReference type="NCBI Taxonomy" id="2595005"/>
    <lineage>
        <taxon>Bacteria</taxon>
        <taxon>Pseudomonadati</taxon>
        <taxon>Bacteroidota</taxon>
        <taxon>Cytophagia</taxon>
        <taxon>Cytophagales</taxon>
        <taxon>Hymenobacteraceae</taxon>
        <taxon>Rufibacter</taxon>
    </lineage>
</organism>
<comment type="caution">
    <text evidence="1">The sequence shown here is derived from an EMBL/GenBank/DDBJ whole genome shotgun (WGS) entry which is preliminary data.</text>
</comment>
<dbReference type="Proteomes" id="UP000324133">
    <property type="component" value="Unassembled WGS sequence"/>
</dbReference>
<dbReference type="RefSeq" id="WP_149091349.1">
    <property type="nucleotide sequence ID" value="NZ_VKKY01000002.1"/>
</dbReference>
<name>A0A5B6TGG5_9BACT</name>
<evidence type="ECO:0008006" key="3">
    <source>
        <dbReference type="Google" id="ProtNLM"/>
    </source>
</evidence>